<evidence type="ECO:0000256" key="5">
    <source>
        <dbReference type="ARBA" id="ARBA00022967"/>
    </source>
</evidence>
<evidence type="ECO:0000313" key="10">
    <source>
        <dbReference type="Proteomes" id="UP000782312"/>
    </source>
</evidence>
<dbReference type="InterPro" id="IPR008995">
    <property type="entry name" value="Mo/tungstate-bd_C_term_dom"/>
</dbReference>
<comment type="caution">
    <text evidence="9">The sequence shown here is derived from an EMBL/GenBank/DDBJ whole genome shotgun (WGS) entry which is preliminary data.</text>
</comment>
<evidence type="ECO:0000313" key="9">
    <source>
        <dbReference type="EMBL" id="MBI3128677.1"/>
    </source>
</evidence>
<reference evidence="9" key="1">
    <citation type="submission" date="2020-07" db="EMBL/GenBank/DDBJ databases">
        <title>Huge and variable diversity of episymbiotic CPR bacteria and DPANN archaea in groundwater ecosystems.</title>
        <authorList>
            <person name="He C.Y."/>
            <person name="Keren R."/>
            <person name="Whittaker M."/>
            <person name="Farag I.F."/>
            <person name="Doudna J."/>
            <person name="Cate J.H.D."/>
            <person name="Banfield J.F."/>
        </authorList>
    </citation>
    <scope>NUCLEOTIDE SEQUENCE</scope>
    <source>
        <strain evidence="9">NC_groundwater_763_Ag_S-0.2um_68_21</strain>
    </source>
</reference>
<evidence type="ECO:0000256" key="1">
    <source>
        <dbReference type="ARBA" id="ARBA00022448"/>
    </source>
</evidence>
<evidence type="ECO:0000256" key="3">
    <source>
        <dbReference type="ARBA" id="ARBA00022741"/>
    </source>
</evidence>
<keyword evidence="2" id="KW-1003">Cell membrane</keyword>
<keyword evidence="3" id="KW-0547">Nucleotide-binding</keyword>
<gene>
    <name evidence="9" type="ORF">HYZ11_13820</name>
</gene>
<dbReference type="InterPro" id="IPR012340">
    <property type="entry name" value="NA-bd_OB-fold"/>
</dbReference>
<dbReference type="InterPro" id="IPR047641">
    <property type="entry name" value="ABC_transpr_MalK/UgpC-like"/>
</dbReference>
<dbReference type="PROSITE" id="PS00211">
    <property type="entry name" value="ABC_TRANSPORTER_1"/>
    <property type="match status" value="1"/>
</dbReference>
<feature type="domain" description="ABC transporter" evidence="8">
    <location>
        <begin position="32"/>
        <end position="269"/>
    </location>
</feature>
<dbReference type="Pfam" id="PF00005">
    <property type="entry name" value="ABC_tran"/>
    <property type="match status" value="1"/>
</dbReference>
<name>A0A932I0G1_UNCTE</name>
<evidence type="ECO:0000259" key="8">
    <source>
        <dbReference type="PROSITE" id="PS50893"/>
    </source>
</evidence>
<dbReference type="GO" id="GO:0140359">
    <property type="term" value="F:ABC-type transporter activity"/>
    <property type="evidence" value="ECO:0007669"/>
    <property type="project" value="UniProtKB-ARBA"/>
</dbReference>
<dbReference type="EMBL" id="JACPUR010000035">
    <property type="protein sequence ID" value="MBI3128677.1"/>
    <property type="molecule type" value="Genomic_DNA"/>
</dbReference>
<dbReference type="PANTHER" id="PTHR43875:SF15">
    <property type="entry name" value="TREHALOSE IMPORT ATP-BINDING PROTEIN SUGC"/>
    <property type="match status" value="1"/>
</dbReference>
<dbReference type="InterPro" id="IPR003593">
    <property type="entry name" value="AAA+_ATPase"/>
</dbReference>
<keyword evidence="1" id="KW-0813">Transport</keyword>
<sequence>MARRRRRRTRRPSLRRDVPPRGHGGGEPVASVAVRSLIKRFGADAAAVNGVSFTVREGEFITLLGPSGCGKTTTLRCIAGLEVPEEGDILIGDELLTSSARGICLPPEERRLGMVFQSYAVWPHMTVFENVAYGLRAKSTPKAEVGQRVKKALDLVGLTGLEDRNATKLSGGQQQRVAVARALVYNPRVLLFDEPLSNLDAKLREQMRLELTRLVRELGITSVYVTHDQAEAMVMSDRIIVMHMGRIQQEGPPQAIYDEPVNRFVADFIGVTNLLDGTVAGREGDGGVWVEVPEAGARLLCGRGAEGAEAGSRVTISVRPEHVSLNGGAEGTNRLEGKVTEAIYLGQSWDCRVQVRDVSIRVQAQGEVSVRPGQQVALGVLPRRCVLLRG</sequence>
<protein>
    <submittedName>
        <fullName evidence="9">ABC transporter ATP-binding protein</fullName>
    </submittedName>
</protein>
<dbReference type="Proteomes" id="UP000782312">
    <property type="component" value="Unassembled WGS sequence"/>
</dbReference>
<keyword evidence="4 9" id="KW-0067">ATP-binding</keyword>
<organism evidence="9 10">
    <name type="scientific">Tectimicrobiota bacterium</name>
    <dbReference type="NCBI Taxonomy" id="2528274"/>
    <lineage>
        <taxon>Bacteria</taxon>
        <taxon>Pseudomonadati</taxon>
        <taxon>Nitrospinota/Tectimicrobiota group</taxon>
        <taxon>Candidatus Tectimicrobiota</taxon>
    </lineage>
</organism>
<dbReference type="SMART" id="SM00382">
    <property type="entry name" value="AAA"/>
    <property type="match status" value="1"/>
</dbReference>
<proteinExistence type="predicted"/>
<dbReference type="PANTHER" id="PTHR43875">
    <property type="entry name" value="MALTODEXTRIN IMPORT ATP-BINDING PROTEIN MSMX"/>
    <property type="match status" value="1"/>
</dbReference>
<dbReference type="Gene3D" id="2.40.50.140">
    <property type="entry name" value="Nucleic acid-binding proteins"/>
    <property type="match status" value="1"/>
</dbReference>
<feature type="region of interest" description="Disordered" evidence="7">
    <location>
        <begin position="1"/>
        <end position="27"/>
    </location>
</feature>
<keyword evidence="6" id="KW-0472">Membrane</keyword>
<evidence type="ECO:0000256" key="2">
    <source>
        <dbReference type="ARBA" id="ARBA00022475"/>
    </source>
</evidence>
<evidence type="ECO:0000256" key="7">
    <source>
        <dbReference type="SAM" id="MobiDB-lite"/>
    </source>
</evidence>
<dbReference type="PROSITE" id="PS50893">
    <property type="entry name" value="ABC_TRANSPORTER_2"/>
    <property type="match status" value="1"/>
</dbReference>
<dbReference type="InterPro" id="IPR003439">
    <property type="entry name" value="ABC_transporter-like_ATP-bd"/>
</dbReference>
<keyword evidence="5" id="KW-1278">Translocase</keyword>
<dbReference type="FunFam" id="3.40.50.300:FF:000042">
    <property type="entry name" value="Maltose/maltodextrin ABC transporter, ATP-binding protein"/>
    <property type="match status" value="1"/>
</dbReference>
<evidence type="ECO:0000256" key="4">
    <source>
        <dbReference type="ARBA" id="ARBA00022840"/>
    </source>
</evidence>
<dbReference type="Gene3D" id="2.40.50.100">
    <property type="match status" value="1"/>
</dbReference>
<dbReference type="Pfam" id="PF08402">
    <property type="entry name" value="TOBE_2"/>
    <property type="match status" value="1"/>
</dbReference>
<dbReference type="InterPro" id="IPR027417">
    <property type="entry name" value="P-loop_NTPase"/>
</dbReference>
<dbReference type="Gene3D" id="3.40.50.300">
    <property type="entry name" value="P-loop containing nucleotide triphosphate hydrolases"/>
    <property type="match status" value="1"/>
</dbReference>
<feature type="compositionally biased region" description="Basic residues" evidence="7">
    <location>
        <begin position="1"/>
        <end position="13"/>
    </location>
</feature>
<dbReference type="InterPro" id="IPR013611">
    <property type="entry name" value="Transp-assoc_OB_typ2"/>
</dbReference>
<dbReference type="GO" id="GO:0055052">
    <property type="term" value="C:ATP-binding cassette (ABC) transporter complex, substrate-binding subunit-containing"/>
    <property type="evidence" value="ECO:0007669"/>
    <property type="project" value="TreeGrafter"/>
</dbReference>
<dbReference type="GO" id="GO:0016887">
    <property type="term" value="F:ATP hydrolysis activity"/>
    <property type="evidence" value="ECO:0007669"/>
    <property type="project" value="InterPro"/>
</dbReference>
<dbReference type="SUPFAM" id="SSF50331">
    <property type="entry name" value="MOP-like"/>
    <property type="match status" value="1"/>
</dbReference>
<dbReference type="SUPFAM" id="SSF52540">
    <property type="entry name" value="P-loop containing nucleoside triphosphate hydrolases"/>
    <property type="match status" value="1"/>
</dbReference>
<dbReference type="GO" id="GO:0005524">
    <property type="term" value="F:ATP binding"/>
    <property type="evidence" value="ECO:0007669"/>
    <property type="project" value="UniProtKB-KW"/>
</dbReference>
<dbReference type="InterPro" id="IPR017871">
    <property type="entry name" value="ABC_transporter-like_CS"/>
</dbReference>
<dbReference type="AlphaFoldDB" id="A0A932I0G1"/>
<accession>A0A932I0G1</accession>
<evidence type="ECO:0000256" key="6">
    <source>
        <dbReference type="ARBA" id="ARBA00023136"/>
    </source>
</evidence>